<dbReference type="RefSeq" id="WP_166232029.1">
    <property type="nucleotide sequence ID" value="NZ_CP049865.1"/>
</dbReference>
<organism evidence="5 6">
    <name type="scientific">Propioniciclava coleopterorum</name>
    <dbReference type="NCBI Taxonomy" id="2714937"/>
    <lineage>
        <taxon>Bacteria</taxon>
        <taxon>Bacillati</taxon>
        <taxon>Actinomycetota</taxon>
        <taxon>Actinomycetes</taxon>
        <taxon>Propionibacteriales</taxon>
        <taxon>Propionibacteriaceae</taxon>
        <taxon>Propioniciclava</taxon>
    </lineage>
</organism>
<protein>
    <submittedName>
        <fullName evidence="5">LacI family transcriptional regulator</fullName>
    </submittedName>
</protein>
<dbReference type="SMART" id="SM00354">
    <property type="entry name" value="HTH_LACI"/>
    <property type="match status" value="1"/>
</dbReference>
<dbReference type="PROSITE" id="PS50932">
    <property type="entry name" value="HTH_LACI_2"/>
    <property type="match status" value="1"/>
</dbReference>
<dbReference type="InterPro" id="IPR010982">
    <property type="entry name" value="Lambda_DNA-bd_dom_sf"/>
</dbReference>
<dbReference type="Pfam" id="PF00356">
    <property type="entry name" value="LacI"/>
    <property type="match status" value="1"/>
</dbReference>
<keyword evidence="3" id="KW-0804">Transcription</keyword>
<dbReference type="Gene3D" id="1.10.260.40">
    <property type="entry name" value="lambda repressor-like DNA-binding domains"/>
    <property type="match status" value="1"/>
</dbReference>
<keyword evidence="1" id="KW-0805">Transcription regulation</keyword>
<dbReference type="InterPro" id="IPR000843">
    <property type="entry name" value="HTH_LacI"/>
</dbReference>
<dbReference type="GO" id="GO:0000976">
    <property type="term" value="F:transcription cis-regulatory region binding"/>
    <property type="evidence" value="ECO:0007669"/>
    <property type="project" value="TreeGrafter"/>
</dbReference>
<reference evidence="5 6" key="1">
    <citation type="submission" date="2020-03" db="EMBL/GenBank/DDBJ databases">
        <title>Propioniciclava sp. nov., isolated from Hydrophilus acuminatus.</title>
        <authorList>
            <person name="Hyun D.-W."/>
            <person name="Bae J.-W."/>
        </authorList>
    </citation>
    <scope>NUCLEOTIDE SEQUENCE [LARGE SCALE GENOMIC DNA]</scope>
    <source>
        <strain evidence="5 6">HDW11</strain>
    </source>
</reference>
<dbReference type="AlphaFoldDB" id="A0A6G7Y3Z1"/>
<dbReference type="EMBL" id="CP049865">
    <property type="protein sequence ID" value="QIK71532.1"/>
    <property type="molecule type" value="Genomic_DNA"/>
</dbReference>
<dbReference type="GO" id="GO:0003700">
    <property type="term" value="F:DNA-binding transcription factor activity"/>
    <property type="evidence" value="ECO:0007669"/>
    <property type="project" value="TreeGrafter"/>
</dbReference>
<dbReference type="PANTHER" id="PTHR30146:SF109">
    <property type="entry name" value="HTH-TYPE TRANSCRIPTIONAL REGULATOR GALS"/>
    <property type="match status" value="1"/>
</dbReference>
<evidence type="ECO:0000256" key="3">
    <source>
        <dbReference type="ARBA" id="ARBA00023163"/>
    </source>
</evidence>
<gene>
    <name evidence="5" type="ORF">G7070_03640</name>
</gene>
<evidence type="ECO:0000256" key="1">
    <source>
        <dbReference type="ARBA" id="ARBA00023015"/>
    </source>
</evidence>
<evidence type="ECO:0000259" key="4">
    <source>
        <dbReference type="PROSITE" id="PS50932"/>
    </source>
</evidence>
<name>A0A6G7Y3Z1_9ACTN</name>
<dbReference type="CDD" id="cd06267">
    <property type="entry name" value="PBP1_LacI_sugar_binding-like"/>
    <property type="match status" value="1"/>
</dbReference>
<dbReference type="CDD" id="cd01392">
    <property type="entry name" value="HTH_LacI"/>
    <property type="match status" value="1"/>
</dbReference>
<feature type="domain" description="HTH lacI-type" evidence="4">
    <location>
        <begin position="3"/>
        <end position="57"/>
    </location>
</feature>
<dbReference type="PANTHER" id="PTHR30146">
    <property type="entry name" value="LACI-RELATED TRANSCRIPTIONAL REPRESSOR"/>
    <property type="match status" value="1"/>
</dbReference>
<keyword evidence="2" id="KW-0238">DNA-binding</keyword>
<keyword evidence="6" id="KW-1185">Reference proteome</keyword>
<dbReference type="SUPFAM" id="SSF47413">
    <property type="entry name" value="lambda repressor-like DNA-binding domains"/>
    <property type="match status" value="1"/>
</dbReference>
<dbReference type="KEGG" id="prv:G7070_03640"/>
<dbReference type="Proteomes" id="UP000501058">
    <property type="component" value="Chromosome"/>
</dbReference>
<dbReference type="InterPro" id="IPR028082">
    <property type="entry name" value="Peripla_BP_I"/>
</dbReference>
<dbReference type="Gene3D" id="3.40.50.2300">
    <property type="match status" value="2"/>
</dbReference>
<proteinExistence type="predicted"/>
<dbReference type="SUPFAM" id="SSF53822">
    <property type="entry name" value="Periplasmic binding protein-like I"/>
    <property type="match status" value="1"/>
</dbReference>
<dbReference type="Pfam" id="PF13377">
    <property type="entry name" value="Peripla_BP_3"/>
    <property type="match status" value="1"/>
</dbReference>
<evidence type="ECO:0000256" key="2">
    <source>
        <dbReference type="ARBA" id="ARBA00023125"/>
    </source>
</evidence>
<accession>A0A6G7Y3Z1</accession>
<evidence type="ECO:0000313" key="6">
    <source>
        <dbReference type="Proteomes" id="UP000501058"/>
    </source>
</evidence>
<dbReference type="InterPro" id="IPR046335">
    <property type="entry name" value="LacI/GalR-like_sensor"/>
</dbReference>
<sequence>MTVTATEVARRLGLSQSTVSRALAGSPLVSAATRERVEEAARAMGYRPNAAGRSLKVGRHGTLGIVVPDLAGGYGAGVATGVLAAAAARGDQLLVADSGGTPAGELAAFETLASQADGVVLLAPRCPAPELTAAVAGFRHVVVVGRSVPGLDSVLADEAPSITALLDHLTALGHRTIGYQGGPSAAPSERLRRAGLRDYCARHPGVTLVRLDAEGLDARAGLVAADEVVARGLGAVLAFNDQTGLALIGRLRTLGVDVPGEVSVACWDDTALTAIIPPHLTTVSLALAELAAAASERLYALLADPAQPPTTTLLPSVLRVRDSTGPARR</sequence>
<evidence type="ECO:0000313" key="5">
    <source>
        <dbReference type="EMBL" id="QIK71532.1"/>
    </source>
</evidence>